<name>Q112H0_TRIEI</name>
<dbReference type="InterPro" id="IPR002828">
    <property type="entry name" value="SurE-like_Pase/nucleotidase"/>
</dbReference>
<proteinExistence type="inferred from homology"/>
<dbReference type="HOGENOM" id="CLU_045192_1_2_3"/>
<dbReference type="NCBIfam" id="NF001493">
    <property type="entry name" value="PRK00346.2-3"/>
    <property type="match status" value="1"/>
</dbReference>
<dbReference type="Pfam" id="PF01975">
    <property type="entry name" value="SurE"/>
    <property type="match status" value="1"/>
</dbReference>
<evidence type="ECO:0000256" key="5">
    <source>
        <dbReference type="ARBA" id="ARBA00022801"/>
    </source>
</evidence>
<sequence>MSFFLLSILPELKLLKNMTFILTNDDGINAPGIKALWEAINNADSAIPSFDKSIIVAPQGQFSGCGHQVTTNRPINVQRLSEDRYAIAGTPADCTRIAITHVNTNVKWVLSGINSGGNMGYDTYVSGTVAAVREAAFYKIPGIALSQYRQGKKPVNWERVTGLARSVLINLLKRPIEQGAFWNVNFPYLEPEAPDPEIVFCKTSIQPLPIAYQKDGEDFSYTGKYEERDRTPGTDVDVCLSGKIAVTKIKLS</sequence>
<comment type="catalytic activity">
    <reaction evidence="1">
        <text>a ribonucleoside 5'-phosphate + H2O = a ribonucleoside + phosphate</text>
        <dbReference type="Rhea" id="RHEA:12484"/>
        <dbReference type="ChEBI" id="CHEBI:15377"/>
        <dbReference type="ChEBI" id="CHEBI:18254"/>
        <dbReference type="ChEBI" id="CHEBI:43474"/>
        <dbReference type="ChEBI" id="CHEBI:58043"/>
        <dbReference type="EC" id="3.1.3.5"/>
    </reaction>
</comment>
<dbReference type="KEGG" id="ter:Tery_2384"/>
<comment type="similarity">
    <text evidence="2">Belongs to the SurE nucleotidase family.</text>
</comment>
<protein>
    <recommendedName>
        <fullName evidence="3">5'-nucleotidase</fullName>
        <ecNumber evidence="3">3.1.3.5</ecNumber>
    </recommendedName>
</protein>
<evidence type="ECO:0000259" key="6">
    <source>
        <dbReference type="Pfam" id="PF01975"/>
    </source>
</evidence>
<evidence type="ECO:0000256" key="4">
    <source>
        <dbReference type="ARBA" id="ARBA00022723"/>
    </source>
</evidence>
<dbReference type="InterPro" id="IPR030048">
    <property type="entry name" value="SurE"/>
</dbReference>
<dbReference type="EMBL" id="CP000393">
    <property type="protein sequence ID" value="ABG51604.1"/>
    <property type="molecule type" value="Genomic_DNA"/>
</dbReference>
<dbReference type="GO" id="GO:0008253">
    <property type="term" value="F:5'-nucleotidase activity"/>
    <property type="evidence" value="ECO:0007669"/>
    <property type="project" value="UniProtKB-EC"/>
</dbReference>
<dbReference type="STRING" id="203124.Tery_2384"/>
<dbReference type="AlphaFoldDB" id="Q112H0"/>
<dbReference type="PANTHER" id="PTHR30457:SF0">
    <property type="entry name" value="PHOSPHATASE, PUTATIVE (AFU_ORTHOLOGUE AFUA_4G01070)-RELATED"/>
    <property type="match status" value="1"/>
</dbReference>
<evidence type="ECO:0000256" key="2">
    <source>
        <dbReference type="ARBA" id="ARBA00011062"/>
    </source>
</evidence>
<dbReference type="PANTHER" id="PTHR30457">
    <property type="entry name" value="5'-NUCLEOTIDASE SURE"/>
    <property type="match status" value="1"/>
</dbReference>
<feature type="domain" description="Survival protein SurE-like phosphatase/nucleotidase" evidence="6">
    <location>
        <begin position="21"/>
        <end position="193"/>
    </location>
</feature>
<dbReference type="InterPro" id="IPR036523">
    <property type="entry name" value="SurE-like_sf"/>
</dbReference>
<dbReference type="NCBIfam" id="TIGR00087">
    <property type="entry name" value="surE"/>
    <property type="match status" value="1"/>
</dbReference>
<dbReference type="eggNOG" id="COG0496">
    <property type="taxonomic scope" value="Bacteria"/>
</dbReference>
<evidence type="ECO:0000256" key="1">
    <source>
        <dbReference type="ARBA" id="ARBA00000815"/>
    </source>
</evidence>
<gene>
    <name evidence="7" type="ordered locus">Tery_2384</name>
</gene>
<keyword evidence="4" id="KW-0479">Metal-binding</keyword>
<evidence type="ECO:0000313" key="7">
    <source>
        <dbReference type="EMBL" id="ABG51604.1"/>
    </source>
</evidence>
<organism evidence="7">
    <name type="scientific">Trichodesmium erythraeum (strain IMS101)</name>
    <dbReference type="NCBI Taxonomy" id="203124"/>
    <lineage>
        <taxon>Bacteria</taxon>
        <taxon>Bacillati</taxon>
        <taxon>Cyanobacteriota</taxon>
        <taxon>Cyanophyceae</taxon>
        <taxon>Oscillatoriophycideae</taxon>
        <taxon>Oscillatoriales</taxon>
        <taxon>Microcoleaceae</taxon>
        <taxon>Trichodesmium</taxon>
    </lineage>
</organism>
<dbReference type="Gene3D" id="3.40.1210.10">
    <property type="entry name" value="Survival protein SurE-like phosphatase/nucleotidase"/>
    <property type="match status" value="1"/>
</dbReference>
<dbReference type="GO" id="GO:0046872">
    <property type="term" value="F:metal ion binding"/>
    <property type="evidence" value="ECO:0007669"/>
    <property type="project" value="UniProtKB-KW"/>
</dbReference>
<dbReference type="EC" id="3.1.3.5" evidence="3"/>
<dbReference type="SUPFAM" id="SSF64167">
    <property type="entry name" value="SurE-like"/>
    <property type="match status" value="1"/>
</dbReference>
<accession>Q112H0</accession>
<reference evidence="7" key="1">
    <citation type="submission" date="2006-06" db="EMBL/GenBank/DDBJ databases">
        <title>Complete sequence of Trichodesmium erythraeum IMS101.</title>
        <authorList>
            <consortium name="US DOE Joint Genome Institute"/>
            <person name="Copeland A."/>
            <person name="Lucas S."/>
            <person name="Lapidus A."/>
            <person name="Barry K."/>
            <person name="Detter J.C."/>
            <person name="Glavina del Rio T."/>
            <person name="Hammon N."/>
            <person name="Israni S."/>
            <person name="Dalin E."/>
            <person name="Tice H."/>
            <person name="Pitluck S."/>
            <person name="Kiss H."/>
            <person name="Munk A.C."/>
            <person name="Brettin T."/>
            <person name="Bruce D."/>
            <person name="Han C."/>
            <person name="Tapia R."/>
            <person name="Gilna P."/>
            <person name="Schmutz J."/>
            <person name="Larimer F."/>
            <person name="Land M."/>
            <person name="Hauser L."/>
            <person name="Kyrpides N."/>
            <person name="Kim E."/>
            <person name="Richardson P."/>
        </authorList>
    </citation>
    <scope>NUCLEOTIDE SEQUENCE [LARGE SCALE GENOMIC DNA]</scope>
    <source>
        <strain evidence="7">IMS101</strain>
    </source>
</reference>
<keyword evidence="5 7" id="KW-0378">Hydrolase</keyword>
<evidence type="ECO:0000256" key="3">
    <source>
        <dbReference type="ARBA" id="ARBA00012643"/>
    </source>
</evidence>